<evidence type="ECO:0000313" key="1">
    <source>
        <dbReference type="EMBL" id="GHO47487.1"/>
    </source>
</evidence>
<reference evidence="1" key="1">
    <citation type="submission" date="2020-10" db="EMBL/GenBank/DDBJ databases">
        <title>Taxonomic study of unclassified bacteria belonging to the class Ktedonobacteria.</title>
        <authorList>
            <person name="Yabe S."/>
            <person name="Wang C.M."/>
            <person name="Zheng Y."/>
            <person name="Sakai Y."/>
            <person name="Cavaletti L."/>
            <person name="Monciardini P."/>
            <person name="Donadio S."/>
        </authorList>
    </citation>
    <scope>NUCLEOTIDE SEQUENCE</scope>
    <source>
        <strain evidence="1">SOSP1-1</strain>
    </source>
</reference>
<comment type="caution">
    <text evidence="1">The sequence shown here is derived from an EMBL/GenBank/DDBJ whole genome shotgun (WGS) entry which is preliminary data.</text>
</comment>
<dbReference type="Proteomes" id="UP000612362">
    <property type="component" value="Unassembled WGS sequence"/>
</dbReference>
<evidence type="ECO:0000313" key="2">
    <source>
        <dbReference type="Proteomes" id="UP000612362"/>
    </source>
</evidence>
<dbReference type="EMBL" id="BNJF01000003">
    <property type="protein sequence ID" value="GHO47487.1"/>
    <property type="molecule type" value="Genomic_DNA"/>
</dbReference>
<name>A0A8J3MSV2_9CHLR</name>
<organism evidence="1 2">
    <name type="scientific">Ktedonospora formicarum</name>
    <dbReference type="NCBI Taxonomy" id="2778364"/>
    <lineage>
        <taxon>Bacteria</taxon>
        <taxon>Bacillati</taxon>
        <taxon>Chloroflexota</taxon>
        <taxon>Ktedonobacteria</taxon>
        <taxon>Ktedonobacterales</taxon>
        <taxon>Ktedonobacteraceae</taxon>
        <taxon>Ktedonospora</taxon>
    </lineage>
</organism>
<keyword evidence="2" id="KW-1185">Reference proteome</keyword>
<accession>A0A8J3MSV2</accession>
<sequence>MCFCDDKRFVIRLSSQTQRFVIPFDINIEYACSYTIYDKPYRSEGIKNELGKIERKSYAVDVKINIAFVAR</sequence>
<protein>
    <submittedName>
        <fullName evidence="1">Uncharacterized protein</fullName>
    </submittedName>
</protein>
<proteinExistence type="predicted"/>
<gene>
    <name evidence="1" type="ORF">KSX_56500</name>
</gene>
<dbReference type="AlphaFoldDB" id="A0A8J3MSV2"/>